<protein>
    <recommendedName>
        <fullName evidence="3">Membrane protein SCJ1.26</fullName>
    </recommendedName>
</protein>
<keyword evidence="1" id="KW-0812">Transmembrane</keyword>
<evidence type="ECO:0000313" key="2">
    <source>
        <dbReference type="EMBL" id="WTT22527.1"/>
    </source>
</evidence>
<evidence type="ECO:0000256" key="1">
    <source>
        <dbReference type="SAM" id="Phobius"/>
    </source>
</evidence>
<accession>A0AAU2AGF6</accession>
<name>A0AAU2AGF6_9ACTN</name>
<dbReference type="PANTHER" id="PTHR42305">
    <property type="entry name" value="MEMBRANE PROTEIN RV1733C-RELATED"/>
    <property type="match status" value="1"/>
</dbReference>
<proteinExistence type="predicted"/>
<dbReference type="PANTHER" id="PTHR42305:SF1">
    <property type="entry name" value="MEMBRANE PROTEIN RV1733C-RELATED"/>
    <property type="match status" value="1"/>
</dbReference>
<sequence length="200" mass="21757">MARTRRAKATRVWFWRWRHNALRRHSDVVEARIVLATWILALLGGTLLGQAAAEGLDHSLADRRTAAHAVTAVLTEDASKIPPVTTGFDDGKVWAKVRWTTTDGVTHTARTKVDPDASTGTRVTVWVDGSGALVAEPATATEAELEVVGTGLFVGSGTGSMVLAGGWLVRRRLLSRRLVEWDAEWKRVGPQWRDLSGGKG</sequence>
<keyword evidence="1" id="KW-0472">Membrane</keyword>
<feature type="transmembrane region" description="Helical" evidence="1">
    <location>
        <begin position="147"/>
        <end position="169"/>
    </location>
</feature>
<reference evidence="2" key="1">
    <citation type="submission" date="2022-10" db="EMBL/GenBank/DDBJ databases">
        <title>The complete genomes of actinobacterial strains from the NBC collection.</title>
        <authorList>
            <person name="Joergensen T.S."/>
            <person name="Alvarez Arevalo M."/>
            <person name="Sterndorff E.B."/>
            <person name="Faurdal D."/>
            <person name="Vuksanovic O."/>
            <person name="Mourched A.-S."/>
            <person name="Charusanti P."/>
            <person name="Shaw S."/>
            <person name="Blin K."/>
            <person name="Weber T."/>
        </authorList>
    </citation>
    <scope>NUCLEOTIDE SEQUENCE</scope>
    <source>
        <strain evidence="2">NBC_00093</strain>
    </source>
</reference>
<dbReference type="AlphaFoldDB" id="A0AAU2AGF6"/>
<dbReference type="EMBL" id="CP108222">
    <property type="protein sequence ID" value="WTT22527.1"/>
    <property type="molecule type" value="Genomic_DNA"/>
</dbReference>
<dbReference type="InterPro" id="IPR039708">
    <property type="entry name" value="MT1774/Rv1733c-like"/>
</dbReference>
<evidence type="ECO:0008006" key="3">
    <source>
        <dbReference type="Google" id="ProtNLM"/>
    </source>
</evidence>
<gene>
    <name evidence="2" type="ORF">OHA22_46820</name>
</gene>
<keyword evidence="1" id="KW-1133">Transmembrane helix</keyword>
<organism evidence="2">
    <name type="scientific">Streptomyces sp. NBC_00093</name>
    <dbReference type="NCBI Taxonomy" id="2975649"/>
    <lineage>
        <taxon>Bacteria</taxon>
        <taxon>Bacillati</taxon>
        <taxon>Actinomycetota</taxon>
        <taxon>Actinomycetes</taxon>
        <taxon>Kitasatosporales</taxon>
        <taxon>Streptomycetaceae</taxon>
        <taxon>Streptomyces</taxon>
    </lineage>
</organism>